<evidence type="ECO:0000313" key="3">
    <source>
        <dbReference type="EMBL" id="GGE25311.1"/>
    </source>
</evidence>
<feature type="compositionally biased region" description="Basic and acidic residues" evidence="2">
    <location>
        <begin position="123"/>
        <end position="140"/>
    </location>
</feature>
<comment type="similarity">
    <text evidence="1">Belongs to the bactofilin family.</text>
</comment>
<evidence type="ECO:0008006" key="5">
    <source>
        <dbReference type="Google" id="ProtNLM"/>
    </source>
</evidence>
<dbReference type="Proteomes" id="UP000599179">
    <property type="component" value="Unassembled WGS sequence"/>
</dbReference>
<dbReference type="Pfam" id="PF04519">
    <property type="entry name" value="Bactofilin"/>
    <property type="match status" value="1"/>
</dbReference>
<dbReference type="InterPro" id="IPR007607">
    <property type="entry name" value="BacA/B"/>
</dbReference>
<proteinExistence type="inferred from homology"/>
<keyword evidence="4" id="KW-1185">Reference proteome</keyword>
<name>A0ABQ1SBV7_9FLAO</name>
<organism evidence="3 4">
    <name type="scientific">Psychroflexus planctonicus</name>
    <dbReference type="NCBI Taxonomy" id="1526575"/>
    <lineage>
        <taxon>Bacteria</taxon>
        <taxon>Pseudomonadati</taxon>
        <taxon>Bacteroidota</taxon>
        <taxon>Flavobacteriia</taxon>
        <taxon>Flavobacteriales</taxon>
        <taxon>Flavobacteriaceae</taxon>
        <taxon>Psychroflexus</taxon>
    </lineage>
</organism>
<evidence type="ECO:0000313" key="4">
    <source>
        <dbReference type="Proteomes" id="UP000599179"/>
    </source>
</evidence>
<sequence>MFGNKKDNKVEDLTKEQNKIAQGTTFKGDIDSQGSFRIEGKVEGNITTAGKVVVGKTGYVEGSIQCEYADFEGKFSGEITVNSTLTLKSSAIIEGNVVTEKLAIEPGAVFNATCKMKGAVKSLNDEKSRQQQTRKKEQTA</sequence>
<reference evidence="4" key="1">
    <citation type="journal article" date="2019" name="Int. J. Syst. Evol. Microbiol.">
        <title>The Global Catalogue of Microorganisms (GCM) 10K type strain sequencing project: providing services to taxonomists for standard genome sequencing and annotation.</title>
        <authorList>
            <consortium name="The Broad Institute Genomics Platform"/>
            <consortium name="The Broad Institute Genome Sequencing Center for Infectious Disease"/>
            <person name="Wu L."/>
            <person name="Ma J."/>
        </authorList>
    </citation>
    <scope>NUCLEOTIDE SEQUENCE [LARGE SCALE GENOMIC DNA]</scope>
    <source>
        <strain evidence="4">CGMCC 1.12931</strain>
    </source>
</reference>
<dbReference type="PANTHER" id="PTHR35024">
    <property type="entry name" value="HYPOTHETICAL CYTOSOLIC PROTEIN"/>
    <property type="match status" value="1"/>
</dbReference>
<dbReference type="PANTHER" id="PTHR35024:SF4">
    <property type="entry name" value="POLYMER-FORMING CYTOSKELETAL PROTEIN"/>
    <property type="match status" value="1"/>
</dbReference>
<evidence type="ECO:0000256" key="1">
    <source>
        <dbReference type="ARBA" id="ARBA00044755"/>
    </source>
</evidence>
<comment type="caution">
    <text evidence="3">The sequence shown here is derived from an EMBL/GenBank/DDBJ whole genome shotgun (WGS) entry which is preliminary data.</text>
</comment>
<feature type="region of interest" description="Disordered" evidence="2">
    <location>
        <begin position="121"/>
        <end position="140"/>
    </location>
</feature>
<dbReference type="RefSeq" id="WP_188457264.1">
    <property type="nucleotide sequence ID" value="NZ_BMGM01000001.1"/>
</dbReference>
<accession>A0ABQ1SBV7</accession>
<protein>
    <recommendedName>
        <fullName evidence="5">Polymer-forming cytoskeletal protein</fullName>
    </recommendedName>
</protein>
<gene>
    <name evidence="3" type="ORF">GCM10010832_02550</name>
</gene>
<evidence type="ECO:0000256" key="2">
    <source>
        <dbReference type="SAM" id="MobiDB-lite"/>
    </source>
</evidence>
<dbReference type="EMBL" id="BMGM01000001">
    <property type="protein sequence ID" value="GGE25311.1"/>
    <property type="molecule type" value="Genomic_DNA"/>
</dbReference>